<sequence>MGHAMVLITRNGRGGNAPTSNERQLVDDDKVIEEEEIPRNDVQVTHQVSEIVHSVAAKLEDPRAFMIPCTIESDDFVKALSDLGANINFIPYSMFTTLGIGKPRPTSMRLKMVDRTMKCPLGVIEDVLVRVDKFILPTDFMILDYEVDYEVPFILGRPFLAMGKAFCDVEARELIFRVGDEQVVFYVCTSMRQPNSKEVCSFVDFMTDVIIDDTSATINVW</sequence>
<organism evidence="1 2">
    <name type="scientific">Nicotiana tabacum</name>
    <name type="common">Common tobacco</name>
    <dbReference type="NCBI Taxonomy" id="4097"/>
    <lineage>
        <taxon>Eukaryota</taxon>
        <taxon>Viridiplantae</taxon>
        <taxon>Streptophyta</taxon>
        <taxon>Embryophyta</taxon>
        <taxon>Tracheophyta</taxon>
        <taxon>Spermatophyta</taxon>
        <taxon>Magnoliopsida</taxon>
        <taxon>eudicotyledons</taxon>
        <taxon>Gunneridae</taxon>
        <taxon>Pentapetalae</taxon>
        <taxon>asterids</taxon>
        <taxon>lamiids</taxon>
        <taxon>Solanales</taxon>
        <taxon>Solanaceae</taxon>
        <taxon>Nicotianoideae</taxon>
        <taxon>Nicotianeae</taxon>
        <taxon>Nicotiana</taxon>
    </lineage>
</organism>
<dbReference type="RefSeq" id="XP_075097938.1">
    <property type="nucleotide sequence ID" value="XM_075241837.1"/>
</dbReference>
<name>A0AC58TL28_TOBAC</name>
<gene>
    <name evidence="2" type="primary">LOC142175255</name>
</gene>
<reference evidence="2" key="2">
    <citation type="submission" date="2025-08" db="UniProtKB">
        <authorList>
            <consortium name="RefSeq"/>
        </authorList>
    </citation>
    <scope>IDENTIFICATION</scope>
    <source>
        <tissue evidence="2">Leaf</tissue>
    </source>
</reference>
<reference evidence="1" key="1">
    <citation type="journal article" date="2014" name="Nat. Commun.">
        <title>The tobacco genome sequence and its comparison with those of tomato and potato.</title>
        <authorList>
            <person name="Sierro N."/>
            <person name="Battey J.N."/>
            <person name="Ouadi S."/>
            <person name="Bakaher N."/>
            <person name="Bovet L."/>
            <person name="Willig A."/>
            <person name="Goepfert S."/>
            <person name="Peitsch M.C."/>
            <person name="Ivanov N.V."/>
        </authorList>
    </citation>
    <scope>NUCLEOTIDE SEQUENCE [LARGE SCALE GENOMIC DNA]</scope>
</reference>
<accession>A0AC58TL28</accession>
<evidence type="ECO:0000313" key="2">
    <source>
        <dbReference type="RefSeq" id="XP_075097938.1"/>
    </source>
</evidence>
<proteinExistence type="predicted"/>
<keyword evidence="1" id="KW-1185">Reference proteome</keyword>
<evidence type="ECO:0000313" key="1">
    <source>
        <dbReference type="Proteomes" id="UP000790787"/>
    </source>
</evidence>
<protein>
    <submittedName>
        <fullName evidence="2">Uncharacterized protein LOC142175255</fullName>
    </submittedName>
</protein>
<dbReference type="Proteomes" id="UP000790787">
    <property type="component" value="Chromosome 21"/>
</dbReference>